<keyword evidence="2" id="KW-1185">Reference proteome</keyword>
<evidence type="ECO:0000313" key="1">
    <source>
        <dbReference type="EMBL" id="GAA4238995.1"/>
    </source>
</evidence>
<accession>A0ABP8CH79</accession>
<name>A0ABP8CH79_9ACTN</name>
<comment type="caution">
    <text evidence="1">The sequence shown here is derived from an EMBL/GenBank/DDBJ whole genome shotgun (WGS) entry which is preliminary data.</text>
</comment>
<organism evidence="1 2">
    <name type="scientific">Actinomadura meridiana</name>
    <dbReference type="NCBI Taxonomy" id="559626"/>
    <lineage>
        <taxon>Bacteria</taxon>
        <taxon>Bacillati</taxon>
        <taxon>Actinomycetota</taxon>
        <taxon>Actinomycetes</taxon>
        <taxon>Streptosporangiales</taxon>
        <taxon>Thermomonosporaceae</taxon>
        <taxon>Actinomadura</taxon>
    </lineage>
</organism>
<dbReference type="EMBL" id="BAABAS010000020">
    <property type="protein sequence ID" value="GAA4238995.1"/>
    <property type="molecule type" value="Genomic_DNA"/>
</dbReference>
<evidence type="ECO:0000313" key="2">
    <source>
        <dbReference type="Proteomes" id="UP001501710"/>
    </source>
</evidence>
<proteinExistence type="predicted"/>
<protein>
    <submittedName>
        <fullName evidence="1">Uncharacterized protein</fullName>
    </submittedName>
</protein>
<gene>
    <name evidence="1" type="ORF">GCM10022254_57270</name>
</gene>
<dbReference type="Proteomes" id="UP001501710">
    <property type="component" value="Unassembled WGS sequence"/>
</dbReference>
<reference evidence="2" key="1">
    <citation type="journal article" date="2019" name="Int. J. Syst. Evol. Microbiol.">
        <title>The Global Catalogue of Microorganisms (GCM) 10K type strain sequencing project: providing services to taxonomists for standard genome sequencing and annotation.</title>
        <authorList>
            <consortium name="The Broad Institute Genomics Platform"/>
            <consortium name="The Broad Institute Genome Sequencing Center for Infectious Disease"/>
            <person name="Wu L."/>
            <person name="Ma J."/>
        </authorList>
    </citation>
    <scope>NUCLEOTIDE SEQUENCE [LARGE SCALE GENOMIC DNA]</scope>
    <source>
        <strain evidence="2">JCM 17440</strain>
    </source>
</reference>
<sequence length="119" mass="13537">MGKVLANVLRVRRAVLRWRTLRNTDTAIRYLDALVPELERRGRRCVKTYHPEVIPVRVPLLRVYGADLAMTLCVLAGPGGWGFYEAPHGLCGYLHDCDDIEAAARTVDHFLHVRSVRDE</sequence>